<dbReference type="SMART" id="SM00849">
    <property type="entry name" value="Lactamase_B"/>
    <property type="match status" value="1"/>
</dbReference>
<dbReference type="Proteomes" id="UP000272464">
    <property type="component" value="Unassembled WGS sequence"/>
</dbReference>
<dbReference type="GO" id="GO:0016787">
    <property type="term" value="F:hydrolase activity"/>
    <property type="evidence" value="ECO:0007669"/>
    <property type="project" value="UniProtKB-KW"/>
</dbReference>
<evidence type="ECO:0000256" key="2">
    <source>
        <dbReference type="ARBA" id="ARBA00034301"/>
    </source>
</evidence>
<evidence type="ECO:0000259" key="4">
    <source>
        <dbReference type="SMART" id="SM00849"/>
    </source>
</evidence>
<dbReference type="Gene3D" id="3.60.15.10">
    <property type="entry name" value="Ribonuclease Z/Hydroxyacylglutathione hydrolase-like"/>
    <property type="match status" value="1"/>
</dbReference>
<dbReference type="CDD" id="cd07721">
    <property type="entry name" value="yflN-like_MBL-fold"/>
    <property type="match status" value="1"/>
</dbReference>
<dbReference type="EMBL" id="RZNX01000009">
    <property type="protein sequence ID" value="RUT28746.1"/>
    <property type="molecule type" value="Genomic_DNA"/>
</dbReference>
<dbReference type="PANTHER" id="PTHR42951">
    <property type="entry name" value="METALLO-BETA-LACTAMASE DOMAIN-CONTAINING"/>
    <property type="match status" value="1"/>
</dbReference>
<keyword evidence="6" id="KW-1185">Reference proteome</keyword>
<dbReference type="AlphaFoldDB" id="A0A3S1B3X9"/>
<dbReference type="InterPro" id="IPR036866">
    <property type="entry name" value="RibonucZ/Hydroxyglut_hydro"/>
</dbReference>
<evidence type="ECO:0000256" key="1">
    <source>
        <dbReference type="ARBA" id="ARBA00034221"/>
    </source>
</evidence>
<evidence type="ECO:0000313" key="6">
    <source>
        <dbReference type="Proteomes" id="UP000272464"/>
    </source>
</evidence>
<comment type="function">
    <text evidence="2">Counteracts the endogenous Pycsar antiviral defense system. Phosphodiesterase that enables metal-dependent hydrolysis of host cyclic nucleotide Pycsar defense signals such as cCMP and cUMP.</text>
</comment>
<keyword evidence="5" id="KW-0378">Hydrolase</keyword>
<dbReference type="RefSeq" id="WP_127200500.1">
    <property type="nucleotide sequence ID" value="NZ_RZNX01000009.1"/>
</dbReference>
<reference evidence="5 6" key="1">
    <citation type="submission" date="2018-12" db="EMBL/GenBank/DDBJ databases">
        <authorList>
            <person name="Sun L."/>
            <person name="Chen Z."/>
        </authorList>
    </citation>
    <scope>NUCLEOTIDE SEQUENCE [LARGE SCALE GENOMIC DNA]</scope>
    <source>
        <strain evidence="5 6">3-5-3</strain>
    </source>
</reference>
<dbReference type="OrthoDB" id="9802248at2"/>
<gene>
    <name evidence="5" type="ORF">EJP77_16705</name>
</gene>
<dbReference type="PANTHER" id="PTHR42951:SF9">
    <property type="entry name" value="METAL-DEPENDENT HYDROLASE"/>
    <property type="match status" value="1"/>
</dbReference>
<dbReference type="InterPro" id="IPR001279">
    <property type="entry name" value="Metallo-B-lactamas"/>
</dbReference>
<dbReference type="SUPFAM" id="SSF56281">
    <property type="entry name" value="Metallo-hydrolase/oxidoreductase"/>
    <property type="match status" value="1"/>
</dbReference>
<evidence type="ECO:0000256" key="3">
    <source>
        <dbReference type="ARBA" id="ARBA00048505"/>
    </source>
</evidence>
<accession>A0A3S1B3X9</accession>
<organism evidence="5 6">
    <name type="scientific">Paenibacillus zeisoli</name>
    <dbReference type="NCBI Taxonomy" id="2496267"/>
    <lineage>
        <taxon>Bacteria</taxon>
        <taxon>Bacillati</taxon>
        <taxon>Bacillota</taxon>
        <taxon>Bacilli</taxon>
        <taxon>Bacillales</taxon>
        <taxon>Paenibacillaceae</taxon>
        <taxon>Paenibacillus</taxon>
    </lineage>
</organism>
<sequence>MRIIHENTLYQLTFYNNKSLSVNCYLVEEQEGLTLADAAMPGCSHEILQLAGQIGKPITRIVLTHLHHDHVGALDELKQAIPDVLVYISSREARLMAGDYTLDPGEANTPIRGIIPKNLQTPADFQLQDGDKIGSLLAVAAPGHTPGSMAFLDLRCKSLIAGDAFQTEGGIAVSGQLRPLFPFPAKATWNQQVALESAVKLRMHCPSLLAVGHGEMLKQPCAEMDRAIAEAMSNLELERDRSSHSNP</sequence>
<comment type="catalytic activity">
    <reaction evidence="1">
        <text>3',5'-cyclic CMP + H2O = CMP + H(+)</text>
        <dbReference type="Rhea" id="RHEA:72675"/>
        <dbReference type="ChEBI" id="CHEBI:15377"/>
        <dbReference type="ChEBI" id="CHEBI:15378"/>
        <dbReference type="ChEBI" id="CHEBI:58003"/>
        <dbReference type="ChEBI" id="CHEBI:60377"/>
    </reaction>
    <physiologicalReaction direction="left-to-right" evidence="1">
        <dbReference type="Rhea" id="RHEA:72676"/>
    </physiologicalReaction>
</comment>
<comment type="catalytic activity">
    <reaction evidence="3">
        <text>3',5'-cyclic UMP + H2O = UMP + H(+)</text>
        <dbReference type="Rhea" id="RHEA:70575"/>
        <dbReference type="ChEBI" id="CHEBI:15377"/>
        <dbReference type="ChEBI" id="CHEBI:15378"/>
        <dbReference type="ChEBI" id="CHEBI:57865"/>
        <dbReference type="ChEBI" id="CHEBI:184387"/>
    </reaction>
    <physiologicalReaction direction="left-to-right" evidence="3">
        <dbReference type="Rhea" id="RHEA:70576"/>
    </physiologicalReaction>
</comment>
<feature type="domain" description="Metallo-beta-lactamase" evidence="4">
    <location>
        <begin position="21"/>
        <end position="213"/>
    </location>
</feature>
<comment type="caution">
    <text evidence="5">The sequence shown here is derived from an EMBL/GenBank/DDBJ whole genome shotgun (WGS) entry which is preliminary data.</text>
</comment>
<protein>
    <submittedName>
        <fullName evidence="5">MBL fold metallo-hydrolase</fullName>
    </submittedName>
</protein>
<proteinExistence type="predicted"/>
<dbReference type="InterPro" id="IPR050855">
    <property type="entry name" value="NDM-1-like"/>
</dbReference>
<evidence type="ECO:0000313" key="5">
    <source>
        <dbReference type="EMBL" id="RUT28746.1"/>
    </source>
</evidence>
<name>A0A3S1B3X9_9BACL</name>
<dbReference type="Pfam" id="PF00753">
    <property type="entry name" value="Lactamase_B"/>
    <property type="match status" value="1"/>
</dbReference>